<organism evidence="1 2">
    <name type="scientific">Nocardia huaxiensis</name>
    <dbReference type="NCBI Taxonomy" id="2755382"/>
    <lineage>
        <taxon>Bacteria</taxon>
        <taxon>Bacillati</taxon>
        <taxon>Actinomycetota</taxon>
        <taxon>Actinomycetes</taxon>
        <taxon>Mycobacteriales</taxon>
        <taxon>Nocardiaceae</taxon>
        <taxon>Nocardia</taxon>
    </lineage>
</organism>
<protein>
    <submittedName>
        <fullName evidence="1">Uncharacterized protein</fullName>
    </submittedName>
</protein>
<dbReference type="Pfam" id="PF18934">
    <property type="entry name" value="DUF5682"/>
    <property type="match status" value="1"/>
</dbReference>
<dbReference type="EMBL" id="CP059399">
    <property type="protein sequence ID" value="QLY34769.1"/>
    <property type="molecule type" value="Genomic_DNA"/>
</dbReference>
<gene>
    <name evidence="1" type="ORF">H0264_30130</name>
</gene>
<dbReference type="Proteomes" id="UP000515512">
    <property type="component" value="Chromosome"/>
</dbReference>
<dbReference type="KEGG" id="nhu:H0264_30130"/>
<sequence>MDLGRAHVTFLGVRHHSPACARLVRDTIRALRPAHVLIEGPADMNERLDELLLGHELPVAVFSSYRDAETRHMSWAPFCDYSPEWVALTEGRNHGAAVRFIDLPAWHPAFRGTENRYADAERRYERAVRRLCAEFAVDNVDALWDHLFELGDDATLAERLATYFDLVRGDDAASDGDIAREEYMARWVSAAVADPGSAHRDVGHIVVITGGFHRPALIRRLLAQSTAGEPHWPEVPPFPGDGVGGSFLVPFSFRRLDAFAGYQSGMPSPAYYQRLWAEGAEAAAESVTRAVVQRLRKRGQAVSTASLIGARTLTVGLSRLRGHESPSRTDVLDGLAGALVNEALERPLPWTGRGQLRAGTDPVVVEMVAALSGDTVGRLHDSTPHPPLVHDVAKELSHHGIPDQGRFDVDLGTEAGREASRVLHRLRMLDIPGYARTSGPAVGRPPEPGESWKITPSDMRLPALIEAGSLGATCAEAAAARLGERFTVAGSDSGALAEVLFDATLCGLAELTDRIIGTVRTAVESAGEPVGLGRLLAVVLGLWRHDRLFGAAQSPLLGNLVDAAVRRLLWLVEGLRGGPAPADAGLLQALVAVRDAALHAGRVLSVERADVVGVFARCTAADRPPALRGAAVGAVAALDPRHTLDVARSVRLAGAPDVLGDFLAGLFALAREELLEAGAQEDDSVASAGDETSPYPGLLAVLDELVGRFGTDDFLTALPALRLAFAWFPPRERALIASRLLEMRGIVAPASALLKLEVSAETVARAQGVESRVDRLLADHGLVDAKQLGDNHD</sequence>
<evidence type="ECO:0000313" key="2">
    <source>
        <dbReference type="Proteomes" id="UP000515512"/>
    </source>
</evidence>
<keyword evidence="2" id="KW-1185">Reference proteome</keyword>
<proteinExistence type="predicted"/>
<accession>A0A7D7A376</accession>
<reference evidence="1 2" key="1">
    <citation type="submission" date="2020-07" db="EMBL/GenBank/DDBJ databases">
        <authorList>
            <person name="Zhuang K."/>
            <person name="Ran Y."/>
        </authorList>
    </citation>
    <scope>NUCLEOTIDE SEQUENCE [LARGE SCALE GENOMIC DNA]</scope>
    <source>
        <strain evidence="1 2">WCH-YHL-001</strain>
    </source>
</reference>
<dbReference type="AlphaFoldDB" id="A0A7D7A376"/>
<dbReference type="InterPro" id="IPR043737">
    <property type="entry name" value="DUF5682"/>
</dbReference>
<evidence type="ECO:0000313" key="1">
    <source>
        <dbReference type="EMBL" id="QLY34769.1"/>
    </source>
</evidence>
<name>A0A7D7A376_9NOCA</name>